<organism evidence="4 5">
    <name type="scientific">Paralvinella palmiformis</name>
    <dbReference type="NCBI Taxonomy" id="53620"/>
    <lineage>
        <taxon>Eukaryota</taxon>
        <taxon>Metazoa</taxon>
        <taxon>Spiralia</taxon>
        <taxon>Lophotrochozoa</taxon>
        <taxon>Annelida</taxon>
        <taxon>Polychaeta</taxon>
        <taxon>Sedentaria</taxon>
        <taxon>Canalipalpata</taxon>
        <taxon>Terebellida</taxon>
        <taxon>Terebelliformia</taxon>
        <taxon>Alvinellidae</taxon>
        <taxon>Paralvinella</taxon>
    </lineage>
</organism>
<dbReference type="PANTHER" id="PTHR11001:SF2">
    <property type="entry name" value="MITOCHONDRIAL FISSION PROCESS PROTEIN 1"/>
    <property type="match status" value="1"/>
</dbReference>
<comment type="caution">
    <text evidence="4">The sequence shown here is derived from an EMBL/GenBank/DDBJ whole genome shotgun (WGS) entry which is preliminary data.</text>
</comment>
<dbReference type="PANTHER" id="PTHR11001">
    <property type="entry name" value="MITOCHONDRIAL FISSION PROCESS PROTEIN 1"/>
    <property type="match status" value="1"/>
</dbReference>
<dbReference type="AlphaFoldDB" id="A0AAD9N9Q4"/>
<dbReference type="GO" id="GO:0005739">
    <property type="term" value="C:mitochondrion"/>
    <property type="evidence" value="ECO:0007669"/>
    <property type="project" value="TreeGrafter"/>
</dbReference>
<dbReference type="Proteomes" id="UP001208570">
    <property type="component" value="Unassembled WGS sequence"/>
</dbReference>
<reference evidence="4" key="1">
    <citation type="journal article" date="2023" name="Mol. Biol. Evol.">
        <title>Third-Generation Sequencing Reveals the Adaptive Role of the Epigenome in Three Deep-Sea Polychaetes.</title>
        <authorList>
            <person name="Perez M."/>
            <person name="Aroh O."/>
            <person name="Sun Y."/>
            <person name="Lan Y."/>
            <person name="Juniper S.K."/>
            <person name="Young C.R."/>
            <person name="Angers B."/>
            <person name="Qian P.Y."/>
        </authorList>
    </citation>
    <scope>NUCLEOTIDE SEQUENCE</scope>
    <source>
        <strain evidence="4">P08H-3</strain>
    </source>
</reference>
<dbReference type="GO" id="GO:0000266">
    <property type="term" value="P:mitochondrial fission"/>
    <property type="evidence" value="ECO:0007669"/>
    <property type="project" value="TreeGrafter"/>
</dbReference>
<evidence type="ECO:0000256" key="2">
    <source>
        <dbReference type="ARBA" id="ARBA00017835"/>
    </source>
</evidence>
<protein>
    <recommendedName>
        <fullName evidence="2">Mitochondrial fission process protein 1</fullName>
    </recommendedName>
    <alternativeName>
        <fullName evidence="3">Mitochondrial 18 kDa protein</fullName>
    </alternativeName>
</protein>
<evidence type="ECO:0000256" key="1">
    <source>
        <dbReference type="ARBA" id="ARBA00009224"/>
    </source>
</evidence>
<proteinExistence type="inferred from homology"/>
<dbReference type="InterPro" id="IPR019560">
    <property type="entry name" value="Mitochondrial_18_kDa_protein"/>
</dbReference>
<sequence length="198" mass="22358">MGRSHNMSSEADDSKKKVANDIDVENNEILEKKVDIFRDTPLRYLGYANEVGESFRAQVHVNVVRFSYVLASGYVCADAYSKGKDAAEVKWSSDSVRQTKIFSAVFDTLIWQGLASVAIPGYTINRICFLSNRILSKTSAMPLMTRKWTVTLIGLGSIPFIIKPIDHFVDWLLESTLRKWFSIGPVLESDIVHHRRNG</sequence>
<dbReference type="Pfam" id="PF10558">
    <property type="entry name" value="MTP18"/>
    <property type="match status" value="2"/>
</dbReference>
<name>A0AAD9N9Q4_9ANNE</name>
<accession>A0AAD9N9Q4</accession>
<keyword evidence="5" id="KW-1185">Reference proteome</keyword>
<evidence type="ECO:0000313" key="5">
    <source>
        <dbReference type="Proteomes" id="UP001208570"/>
    </source>
</evidence>
<gene>
    <name evidence="4" type="ORF">LSH36_155g03005</name>
</gene>
<comment type="similarity">
    <text evidence="1">Belongs to the MTFP1 family.</text>
</comment>
<evidence type="ECO:0000256" key="3">
    <source>
        <dbReference type="ARBA" id="ARBA00029631"/>
    </source>
</evidence>
<dbReference type="EMBL" id="JAODUP010000155">
    <property type="protein sequence ID" value="KAK2159279.1"/>
    <property type="molecule type" value="Genomic_DNA"/>
</dbReference>
<evidence type="ECO:0000313" key="4">
    <source>
        <dbReference type="EMBL" id="KAK2159279.1"/>
    </source>
</evidence>